<dbReference type="EMBL" id="JAIWYP010000001">
    <property type="protein sequence ID" value="KAH3879860.1"/>
    <property type="molecule type" value="Genomic_DNA"/>
</dbReference>
<evidence type="ECO:0000313" key="2">
    <source>
        <dbReference type="EMBL" id="KAH3895863.1"/>
    </source>
</evidence>
<comment type="caution">
    <text evidence="2">The sequence shown here is derived from an EMBL/GenBank/DDBJ whole genome shotgun (WGS) entry which is preliminary data.</text>
</comment>
<evidence type="ECO:0000313" key="3">
    <source>
        <dbReference type="Proteomes" id="UP000828390"/>
    </source>
</evidence>
<dbReference type="AlphaFoldDB" id="A0A9D4NG24"/>
<dbReference type="Proteomes" id="UP000828390">
    <property type="component" value="Unassembled WGS sequence"/>
</dbReference>
<dbReference type="EMBL" id="JAIWYP010000001">
    <property type="protein sequence ID" value="KAH3895863.1"/>
    <property type="molecule type" value="Genomic_DNA"/>
</dbReference>
<keyword evidence="3" id="KW-1185">Reference proteome</keyword>
<gene>
    <name evidence="1" type="ORF">DPMN_003768</name>
    <name evidence="2" type="ORF">DPMN_020030</name>
</gene>
<organism evidence="2 3">
    <name type="scientific">Dreissena polymorpha</name>
    <name type="common">Zebra mussel</name>
    <name type="synonym">Mytilus polymorpha</name>
    <dbReference type="NCBI Taxonomy" id="45954"/>
    <lineage>
        <taxon>Eukaryota</taxon>
        <taxon>Metazoa</taxon>
        <taxon>Spiralia</taxon>
        <taxon>Lophotrochozoa</taxon>
        <taxon>Mollusca</taxon>
        <taxon>Bivalvia</taxon>
        <taxon>Autobranchia</taxon>
        <taxon>Heteroconchia</taxon>
        <taxon>Euheterodonta</taxon>
        <taxon>Imparidentia</taxon>
        <taxon>Neoheterodontei</taxon>
        <taxon>Myida</taxon>
        <taxon>Dreissenoidea</taxon>
        <taxon>Dreissenidae</taxon>
        <taxon>Dreissena</taxon>
    </lineage>
</organism>
<proteinExistence type="predicted"/>
<reference evidence="2" key="2">
    <citation type="submission" date="2020-11" db="EMBL/GenBank/DDBJ databases">
        <authorList>
            <person name="McCartney M.A."/>
            <person name="Auch B."/>
            <person name="Kono T."/>
            <person name="Mallez S."/>
            <person name="Becker A."/>
            <person name="Gohl D.M."/>
            <person name="Silverstein K.A.T."/>
            <person name="Koren S."/>
            <person name="Bechman K.B."/>
            <person name="Herman A."/>
            <person name="Abrahante J.E."/>
            <person name="Garbe J."/>
        </authorList>
    </citation>
    <scope>NUCLEOTIDE SEQUENCE</scope>
    <source>
        <strain evidence="2">Duluth1</strain>
        <tissue evidence="2">Whole animal</tissue>
    </source>
</reference>
<name>A0A9D4NG24_DREPO</name>
<sequence>MEGEGQSGLGLLQAGLVWLLGQLDINAGALLKTTTTQWVIGTCNKVYYNL</sequence>
<accession>A0A9D4NG24</accession>
<protein>
    <submittedName>
        <fullName evidence="2">Uncharacterized protein</fullName>
    </submittedName>
</protein>
<evidence type="ECO:0000313" key="1">
    <source>
        <dbReference type="EMBL" id="KAH3879860.1"/>
    </source>
</evidence>
<reference evidence="2" key="1">
    <citation type="journal article" date="2019" name="bioRxiv">
        <title>The Genome of the Zebra Mussel, Dreissena polymorpha: A Resource for Invasive Species Research.</title>
        <authorList>
            <person name="McCartney M.A."/>
            <person name="Auch B."/>
            <person name="Kono T."/>
            <person name="Mallez S."/>
            <person name="Zhang Y."/>
            <person name="Obille A."/>
            <person name="Becker A."/>
            <person name="Abrahante J.E."/>
            <person name="Garbe J."/>
            <person name="Badalamenti J.P."/>
            <person name="Herman A."/>
            <person name="Mangelson H."/>
            <person name="Liachko I."/>
            <person name="Sullivan S."/>
            <person name="Sone E.D."/>
            <person name="Koren S."/>
            <person name="Silverstein K.A.T."/>
            <person name="Beckman K.B."/>
            <person name="Gohl D.M."/>
        </authorList>
    </citation>
    <scope>NUCLEOTIDE SEQUENCE</scope>
    <source>
        <strain evidence="2">Duluth1</strain>
        <tissue evidence="2">Whole animal</tissue>
    </source>
</reference>